<dbReference type="SUPFAM" id="SSF53474">
    <property type="entry name" value="alpha/beta-Hydrolases"/>
    <property type="match status" value="1"/>
</dbReference>
<evidence type="ECO:0000313" key="5">
    <source>
        <dbReference type="Proteomes" id="UP000053424"/>
    </source>
</evidence>
<gene>
    <name evidence="4" type="ORF">M413DRAFT_445012</name>
</gene>
<dbReference type="InterPro" id="IPR050300">
    <property type="entry name" value="GDXG_lipolytic_enzyme"/>
</dbReference>
<keyword evidence="2" id="KW-0472">Membrane</keyword>
<reference evidence="5" key="2">
    <citation type="submission" date="2015-01" db="EMBL/GenBank/DDBJ databases">
        <title>Evolutionary Origins and Diversification of the Mycorrhizal Mutualists.</title>
        <authorList>
            <consortium name="DOE Joint Genome Institute"/>
            <consortium name="Mycorrhizal Genomics Consortium"/>
            <person name="Kohler A."/>
            <person name="Kuo A."/>
            <person name="Nagy L.G."/>
            <person name="Floudas D."/>
            <person name="Copeland A."/>
            <person name="Barry K.W."/>
            <person name="Cichocki N."/>
            <person name="Veneault-Fourrey C."/>
            <person name="LaButti K."/>
            <person name="Lindquist E.A."/>
            <person name="Lipzen A."/>
            <person name="Lundell T."/>
            <person name="Morin E."/>
            <person name="Murat C."/>
            <person name="Riley R."/>
            <person name="Ohm R."/>
            <person name="Sun H."/>
            <person name="Tunlid A."/>
            <person name="Henrissat B."/>
            <person name="Grigoriev I.V."/>
            <person name="Hibbett D.S."/>
            <person name="Martin F."/>
        </authorList>
    </citation>
    <scope>NUCLEOTIDE SEQUENCE [LARGE SCALE GENOMIC DNA]</scope>
    <source>
        <strain evidence="5">h7</strain>
    </source>
</reference>
<evidence type="ECO:0000313" key="4">
    <source>
        <dbReference type="EMBL" id="KIM41786.1"/>
    </source>
</evidence>
<name>A0A0C3CDV6_HEBCY</name>
<dbReference type="Gene3D" id="3.40.50.1820">
    <property type="entry name" value="alpha/beta hydrolase"/>
    <property type="match status" value="1"/>
</dbReference>
<protein>
    <recommendedName>
        <fullName evidence="3">Alpha/beta hydrolase fold-3 domain-containing protein</fullName>
    </recommendedName>
</protein>
<dbReference type="OrthoDB" id="2152029at2759"/>
<feature type="domain" description="Alpha/beta hydrolase fold-3" evidence="3">
    <location>
        <begin position="114"/>
        <end position="335"/>
    </location>
</feature>
<dbReference type="PANTHER" id="PTHR48081">
    <property type="entry name" value="AB HYDROLASE SUPERFAMILY PROTEIN C4A8.06C"/>
    <property type="match status" value="1"/>
</dbReference>
<reference evidence="4 5" key="1">
    <citation type="submission" date="2014-04" db="EMBL/GenBank/DDBJ databases">
        <authorList>
            <consortium name="DOE Joint Genome Institute"/>
            <person name="Kuo A."/>
            <person name="Gay G."/>
            <person name="Dore J."/>
            <person name="Kohler A."/>
            <person name="Nagy L.G."/>
            <person name="Floudas D."/>
            <person name="Copeland A."/>
            <person name="Barry K.W."/>
            <person name="Cichocki N."/>
            <person name="Veneault-Fourrey C."/>
            <person name="LaButti K."/>
            <person name="Lindquist E.A."/>
            <person name="Lipzen A."/>
            <person name="Lundell T."/>
            <person name="Morin E."/>
            <person name="Murat C."/>
            <person name="Sun H."/>
            <person name="Tunlid A."/>
            <person name="Henrissat B."/>
            <person name="Grigoriev I.V."/>
            <person name="Hibbett D.S."/>
            <person name="Martin F."/>
            <person name="Nordberg H.P."/>
            <person name="Cantor M.N."/>
            <person name="Hua S.X."/>
        </authorList>
    </citation>
    <scope>NUCLEOTIDE SEQUENCE [LARGE SCALE GENOMIC DNA]</scope>
    <source>
        <strain evidence="5">h7</strain>
    </source>
</reference>
<dbReference type="InterPro" id="IPR029058">
    <property type="entry name" value="AB_hydrolase_fold"/>
</dbReference>
<keyword evidence="2" id="KW-1133">Transmembrane helix</keyword>
<feature type="transmembrane region" description="Helical" evidence="2">
    <location>
        <begin position="20"/>
        <end position="38"/>
    </location>
</feature>
<keyword evidence="2" id="KW-0812">Transmembrane</keyword>
<evidence type="ECO:0000256" key="1">
    <source>
        <dbReference type="ARBA" id="ARBA00022801"/>
    </source>
</evidence>
<keyword evidence="1" id="KW-0378">Hydrolase</keyword>
<dbReference type="Proteomes" id="UP000053424">
    <property type="component" value="Unassembled WGS sequence"/>
</dbReference>
<dbReference type="AlphaFoldDB" id="A0A0C3CDV6"/>
<feature type="transmembrane region" description="Helical" evidence="2">
    <location>
        <begin position="113"/>
        <end position="134"/>
    </location>
</feature>
<dbReference type="PANTHER" id="PTHR48081:SF31">
    <property type="entry name" value="STERYL ACETYL HYDROLASE MUG81-RELATED"/>
    <property type="match status" value="1"/>
</dbReference>
<keyword evidence="5" id="KW-1185">Reference proteome</keyword>
<dbReference type="Pfam" id="PF07859">
    <property type="entry name" value="Abhydrolase_3"/>
    <property type="match status" value="1"/>
</dbReference>
<proteinExistence type="predicted"/>
<dbReference type="STRING" id="686832.A0A0C3CDV6"/>
<evidence type="ECO:0000259" key="3">
    <source>
        <dbReference type="Pfam" id="PF07859"/>
    </source>
</evidence>
<dbReference type="HOGENOM" id="CLU_042179_2_1_1"/>
<accession>A0A0C3CDV6</accession>
<dbReference type="EMBL" id="KN831779">
    <property type="protein sequence ID" value="KIM41786.1"/>
    <property type="molecule type" value="Genomic_DNA"/>
</dbReference>
<sequence length="365" mass="40392">MNAELPRNRLTVLDKLKMGFYLLPLPIIIGWELLKSPFTNYGRSKTWKRVAVDATTFGLVRLLNRRPMRAISPSTLAGYEAFMKQAKMDPVIEEIGEDARLLWILGQRRTGRVLLYFHGGAFLYSAISSAPAFWNLLQRKLDSRGIQTDIATLNYTLVPDAMFPVQLRQAVLSIQHLFTLGFKPGNIQLVGDSAGGALIHQVLSHILHPVEGVPKLALTSPFGGAYMMSPWTRLVDGEGSLLHANDGRGDVVTASIGKYWGSKVLDGMQPPAIPYLDAASAPADWLRGVDKCVRRVLISAGDLEFLRDEIVHYGKHVGEYLKDITIVVQENGIHDDPLLDLLVGEKDLGSLTPKILDWLEEGFVG</sequence>
<dbReference type="GO" id="GO:0016787">
    <property type="term" value="F:hydrolase activity"/>
    <property type="evidence" value="ECO:0007669"/>
    <property type="project" value="UniProtKB-KW"/>
</dbReference>
<dbReference type="InterPro" id="IPR013094">
    <property type="entry name" value="AB_hydrolase_3"/>
</dbReference>
<organism evidence="4 5">
    <name type="scientific">Hebeloma cylindrosporum</name>
    <dbReference type="NCBI Taxonomy" id="76867"/>
    <lineage>
        <taxon>Eukaryota</taxon>
        <taxon>Fungi</taxon>
        <taxon>Dikarya</taxon>
        <taxon>Basidiomycota</taxon>
        <taxon>Agaricomycotina</taxon>
        <taxon>Agaricomycetes</taxon>
        <taxon>Agaricomycetidae</taxon>
        <taxon>Agaricales</taxon>
        <taxon>Agaricineae</taxon>
        <taxon>Hymenogastraceae</taxon>
        <taxon>Hebeloma</taxon>
    </lineage>
</organism>
<evidence type="ECO:0000256" key="2">
    <source>
        <dbReference type="SAM" id="Phobius"/>
    </source>
</evidence>